<reference evidence="1 2" key="1">
    <citation type="journal article" date="2024" name="G3 (Bethesda)">
        <title>Genome assembly of Hibiscus sabdariffa L. provides insights into metabolisms of medicinal natural products.</title>
        <authorList>
            <person name="Kim T."/>
        </authorList>
    </citation>
    <scope>NUCLEOTIDE SEQUENCE [LARGE SCALE GENOMIC DNA]</scope>
    <source>
        <strain evidence="1">TK-2024</strain>
        <tissue evidence="1">Old leaves</tissue>
    </source>
</reference>
<dbReference type="Proteomes" id="UP001396334">
    <property type="component" value="Unassembled WGS sequence"/>
</dbReference>
<name>A0ABR2RZ52_9ROSI</name>
<accession>A0ABR2RZ52</accession>
<dbReference type="EMBL" id="JBBPBN010000019">
    <property type="protein sequence ID" value="KAK9018009.1"/>
    <property type="molecule type" value="Genomic_DNA"/>
</dbReference>
<sequence>MCMVDWSTPPYFEIELFEGSLDVSKCRHDHSVSHLVSRIRSLICHPWEFKSNHVLRKDTDRMTKITVREDFMCHRFLDFLVEVLVFFYDDGGNRYCHHLLCFSRLTGIEVHEEIVESGIVRKATRHGLHSLLIV</sequence>
<evidence type="ECO:0000313" key="1">
    <source>
        <dbReference type="EMBL" id="KAK9018009.1"/>
    </source>
</evidence>
<proteinExistence type="predicted"/>
<organism evidence="1 2">
    <name type="scientific">Hibiscus sabdariffa</name>
    <name type="common">roselle</name>
    <dbReference type="NCBI Taxonomy" id="183260"/>
    <lineage>
        <taxon>Eukaryota</taxon>
        <taxon>Viridiplantae</taxon>
        <taxon>Streptophyta</taxon>
        <taxon>Embryophyta</taxon>
        <taxon>Tracheophyta</taxon>
        <taxon>Spermatophyta</taxon>
        <taxon>Magnoliopsida</taxon>
        <taxon>eudicotyledons</taxon>
        <taxon>Gunneridae</taxon>
        <taxon>Pentapetalae</taxon>
        <taxon>rosids</taxon>
        <taxon>malvids</taxon>
        <taxon>Malvales</taxon>
        <taxon>Malvaceae</taxon>
        <taxon>Malvoideae</taxon>
        <taxon>Hibiscus</taxon>
    </lineage>
</organism>
<evidence type="ECO:0000313" key="2">
    <source>
        <dbReference type="Proteomes" id="UP001396334"/>
    </source>
</evidence>
<gene>
    <name evidence="1" type="ORF">V6N11_000999</name>
</gene>
<comment type="caution">
    <text evidence="1">The sequence shown here is derived from an EMBL/GenBank/DDBJ whole genome shotgun (WGS) entry which is preliminary data.</text>
</comment>
<keyword evidence="2" id="KW-1185">Reference proteome</keyword>
<protein>
    <submittedName>
        <fullName evidence="1">Uncharacterized protein</fullName>
    </submittedName>
</protein>